<dbReference type="PROSITE" id="PS50102">
    <property type="entry name" value="RRM"/>
    <property type="match status" value="1"/>
</dbReference>
<dbReference type="Gene3D" id="3.30.70.330">
    <property type="match status" value="1"/>
</dbReference>
<comment type="function">
    <text evidence="11">Component of the eukaryotic translation initiation factor 3 (eIF-3) complex, which is involved in protein synthesis and, together with other initiation factors, stimulates binding of mRNA and methionyl-tRNAi to the 40S ribosome.</text>
</comment>
<evidence type="ECO:0000256" key="2">
    <source>
        <dbReference type="ARBA" id="ARBA00022490"/>
    </source>
</evidence>
<dbReference type="InterPro" id="IPR000504">
    <property type="entry name" value="RRM_dom"/>
</dbReference>
<keyword evidence="4" id="KW-0853">WD repeat</keyword>
<dbReference type="HAMAP" id="MF_03001">
    <property type="entry name" value="eIF3b"/>
    <property type="match status" value="1"/>
</dbReference>
<keyword evidence="5" id="KW-0677">Repeat</keyword>
<keyword evidence="6 10" id="KW-0694">RNA-binding</keyword>
<evidence type="ECO:0000256" key="1">
    <source>
        <dbReference type="ARBA" id="ARBA00004496"/>
    </source>
</evidence>
<dbReference type="FunFam" id="3.30.70.330:FF:000235">
    <property type="entry name" value="Eukaryotic translation initiation factor 3 subunit B"/>
    <property type="match status" value="1"/>
</dbReference>
<name>A0AA39FHU5_9HYME</name>
<dbReference type="InterPro" id="IPR015943">
    <property type="entry name" value="WD40/YVTN_repeat-like_dom_sf"/>
</dbReference>
<evidence type="ECO:0000256" key="5">
    <source>
        <dbReference type="ARBA" id="ARBA00022737"/>
    </source>
</evidence>
<evidence type="ECO:0000256" key="11">
    <source>
        <dbReference type="PIRNR" id="PIRNR036424"/>
    </source>
</evidence>
<dbReference type="GO" id="GO:0005852">
    <property type="term" value="C:eukaryotic translation initiation factor 3 complex"/>
    <property type="evidence" value="ECO:0007669"/>
    <property type="project" value="UniProtKB-UniRule"/>
</dbReference>
<evidence type="ECO:0000259" key="13">
    <source>
        <dbReference type="PROSITE" id="PS50102"/>
    </source>
</evidence>
<keyword evidence="8" id="KW-0175">Coiled coil</keyword>
<evidence type="ECO:0000313" key="15">
    <source>
        <dbReference type="Proteomes" id="UP001168990"/>
    </source>
</evidence>
<dbReference type="SUPFAM" id="SSF82171">
    <property type="entry name" value="DPP6 N-terminal domain-like"/>
    <property type="match status" value="1"/>
</dbReference>
<feature type="compositionally biased region" description="Acidic residues" evidence="12">
    <location>
        <begin position="31"/>
        <end position="52"/>
    </location>
</feature>
<evidence type="ECO:0000313" key="14">
    <source>
        <dbReference type="EMBL" id="KAK0169859.1"/>
    </source>
</evidence>
<dbReference type="GO" id="GO:0033290">
    <property type="term" value="C:eukaryotic 48S preinitiation complex"/>
    <property type="evidence" value="ECO:0007669"/>
    <property type="project" value="UniProtKB-UniRule"/>
</dbReference>
<evidence type="ECO:0000256" key="10">
    <source>
        <dbReference type="HAMAP-Rule" id="MF_03001"/>
    </source>
</evidence>
<comment type="function">
    <text evidence="10">RNA-binding component of the eukaryotic translation initiation factor 3 (eIF-3) complex, which is involved in protein synthesis of a specialized repertoire of mRNAs and, together with other initiation factors, stimulates binding of mRNA and methionyl-tRNAi to the 40S ribosome. The eIF-3 complex specifically targets and initiates translation of a subset of mRNAs involved in cell proliferation.</text>
</comment>
<dbReference type="PIRSF" id="PIRSF036424">
    <property type="entry name" value="eIF3b"/>
    <property type="match status" value="1"/>
</dbReference>
<evidence type="ECO:0000256" key="4">
    <source>
        <dbReference type="ARBA" id="ARBA00022574"/>
    </source>
</evidence>
<dbReference type="InterPro" id="IPR034363">
    <property type="entry name" value="eIF3B_RRM"/>
</dbReference>
<dbReference type="SUPFAM" id="SSF54928">
    <property type="entry name" value="RNA-binding domain, RBD"/>
    <property type="match status" value="1"/>
</dbReference>
<dbReference type="InterPro" id="IPR012677">
    <property type="entry name" value="Nucleotide-bd_a/b_plait_sf"/>
</dbReference>
<dbReference type="EMBL" id="JAQQBS010000004">
    <property type="protein sequence ID" value="KAK0169859.1"/>
    <property type="molecule type" value="Genomic_DNA"/>
</dbReference>
<keyword evidence="15" id="KW-1185">Reference proteome</keyword>
<evidence type="ECO:0000256" key="3">
    <source>
        <dbReference type="ARBA" id="ARBA00022540"/>
    </source>
</evidence>
<dbReference type="Proteomes" id="UP001168990">
    <property type="component" value="Unassembled WGS sequence"/>
</dbReference>
<comment type="subcellular location">
    <subcellularLocation>
        <location evidence="1 10 11">Cytoplasm</location>
    </subcellularLocation>
</comment>
<dbReference type="Pfam" id="PF00076">
    <property type="entry name" value="RRM_1"/>
    <property type="match status" value="1"/>
</dbReference>
<keyword evidence="3 10" id="KW-0396">Initiation factor</keyword>
<dbReference type="Gene3D" id="2.130.10.10">
    <property type="entry name" value="YVTN repeat-like/Quinoprotein amine dehydrogenase"/>
    <property type="match status" value="1"/>
</dbReference>
<sequence>MSRTKEVINLKKGGSDALPVDQNGIKSEAWLDNDDILNDDEPNFSDPEGYEDDISDEELLSDVLSQKPSETDGVESVIVVDGAPQVEPERFEKFNTLISKVFGKFGTIVNRYHPKNENGITKGYLFIEYNSPLNAAAAVKATNNYKIDKQHTFKVNLFTDFKKYGDIPKDWEPPTPQPFKAANDLHYYLLEPDSYDQFCVLYGNCASTSVQIWQNSAPDPVLMEERPRWTETYVKWSPLGTYLATFHKPGVALWGGPKFEKHARFSQTGVECIDFSPCERYAVTYTPRMDGSPDQKRLAIWDILTGQEKRSFYPDCSSMWPIFRWSHDDKYLACMGEDILSVYETPSFGLLDKRSIKTPGIRDFSWSPTDNVLAYWVPEDKDVPARVTLLEIPNRNEIRNKNLFNVADCKIFWQKSGDYLCVKVDRFAKRKEKTEQKYTGMSYNFEIFHMREKQIPVDSVEMKEPIHAFAWEPIGCKFAIIHGQFIVLAGLTTMAGALEFIDTNDFNIMNSTDHYQTSDVEWDPTGRYVVTAVSNWKTNVDNGYWIWTFQGRILKRVNLNAFNQLLWRPRPPTQLSLEQIKEIKKNLKKYSAQFESKDRMRLTKASKELIEKRCALMKAFNEYREKRVQDWDAQKKRRLELRYNIDTDTLDSDTKNVEEEVVEFFVKEETIVIDDK</sequence>
<feature type="domain" description="RRM" evidence="13">
    <location>
        <begin position="76"/>
        <end position="160"/>
    </location>
</feature>
<dbReference type="PANTHER" id="PTHR14068:SF0">
    <property type="entry name" value="EUKARYOTIC TRANSLATION INITIATION FACTOR 3 SUBUNIT B"/>
    <property type="match status" value="1"/>
</dbReference>
<dbReference type="InterPro" id="IPR013979">
    <property type="entry name" value="TIF_beta_prop-like"/>
</dbReference>
<keyword evidence="2 10" id="KW-0963">Cytoplasm</keyword>
<dbReference type="GO" id="GO:0003743">
    <property type="term" value="F:translation initiation factor activity"/>
    <property type="evidence" value="ECO:0007669"/>
    <property type="project" value="UniProtKB-UniRule"/>
</dbReference>
<evidence type="ECO:0000256" key="9">
    <source>
        <dbReference type="ARBA" id="ARBA00047068"/>
    </source>
</evidence>
<dbReference type="Pfam" id="PF08662">
    <property type="entry name" value="eIF2A"/>
    <property type="match status" value="1"/>
</dbReference>
<dbReference type="CDD" id="cd12278">
    <property type="entry name" value="RRM_eIF3B"/>
    <property type="match status" value="1"/>
</dbReference>
<reference evidence="14" key="1">
    <citation type="journal article" date="2023" name="bioRxiv">
        <title>Scaffold-level genome assemblies of two parasitoid biocontrol wasps reveal the parthenogenesis mechanism and an associated novel virus.</title>
        <authorList>
            <person name="Inwood S."/>
            <person name="Skelly J."/>
            <person name="Guhlin J."/>
            <person name="Harrop T."/>
            <person name="Goldson S."/>
            <person name="Dearden P."/>
        </authorList>
    </citation>
    <scope>NUCLEOTIDE SEQUENCE</scope>
    <source>
        <strain evidence="14">Irish</strain>
        <tissue evidence="14">Whole body</tissue>
    </source>
</reference>
<comment type="caution">
    <text evidence="14">The sequence shown here is derived from an EMBL/GenBank/DDBJ whole genome shotgun (WGS) entry which is preliminary data.</text>
</comment>
<dbReference type="InterPro" id="IPR011400">
    <property type="entry name" value="EIF3B"/>
</dbReference>
<evidence type="ECO:0000256" key="6">
    <source>
        <dbReference type="ARBA" id="ARBA00022884"/>
    </source>
</evidence>
<keyword evidence="7 10" id="KW-0648">Protein biosynthesis</keyword>
<gene>
    <name evidence="14" type="ORF">PV328_010494</name>
</gene>
<organism evidence="14 15">
    <name type="scientific">Microctonus aethiopoides</name>
    <dbReference type="NCBI Taxonomy" id="144406"/>
    <lineage>
        <taxon>Eukaryota</taxon>
        <taxon>Metazoa</taxon>
        <taxon>Ecdysozoa</taxon>
        <taxon>Arthropoda</taxon>
        <taxon>Hexapoda</taxon>
        <taxon>Insecta</taxon>
        <taxon>Pterygota</taxon>
        <taxon>Neoptera</taxon>
        <taxon>Endopterygota</taxon>
        <taxon>Hymenoptera</taxon>
        <taxon>Apocrita</taxon>
        <taxon>Ichneumonoidea</taxon>
        <taxon>Braconidae</taxon>
        <taxon>Euphorinae</taxon>
        <taxon>Microctonus</taxon>
    </lineage>
</organism>
<dbReference type="PANTHER" id="PTHR14068">
    <property type="entry name" value="EUKARYOTIC TRANSLATION INITIATION FACTOR 3 EIF3 -RELATED"/>
    <property type="match status" value="1"/>
</dbReference>
<dbReference type="InterPro" id="IPR035979">
    <property type="entry name" value="RBD_domain_sf"/>
</dbReference>
<feature type="region of interest" description="Disordered" evidence="12">
    <location>
        <begin position="1"/>
        <end position="52"/>
    </location>
</feature>
<dbReference type="AlphaFoldDB" id="A0AA39FHU5"/>
<comment type="subunit">
    <text evidence="9">Component of the eukaryotic translation initiation factor 3 (eIF-3) complex. The eIF-3 complex interacts with pix. Interacts with mxt.</text>
</comment>
<dbReference type="GO" id="GO:0003723">
    <property type="term" value="F:RNA binding"/>
    <property type="evidence" value="ECO:0007669"/>
    <property type="project" value="UniProtKB-UniRule"/>
</dbReference>
<proteinExistence type="inferred from homology"/>
<dbReference type="GO" id="GO:0016282">
    <property type="term" value="C:eukaryotic 43S preinitiation complex"/>
    <property type="evidence" value="ECO:0007669"/>
    <property type="project" value="UniProtKB-UniRule"/>
</dbReference>
<evidence type="ECO:0000256" key="7">
    <source>
        <dbReference type="ARBA" id="ARBA00022917"/>
    </source>
</evidence>
<reference evidence="14" key="2">
    <citation type="submission" date="2023-03" db="EMBL/GenBank/DDBJ databases">
        <authorList>
            <person name="Inwood S.N."/>
            <person name="Skelly J.G."/>
            <person name="Guhlin J."/>
            <person name="Harrop T.W.R."/>
            <person name="Goldson S.G."/>
            <person name="Dearden P.K."/>
        </authorList>
    </citation>
    <scope>NUCLEOTIDE SEQUENCE</scope>
    <source>
        <strain evidence="14">Irish</strain>
        <tissue evidence="14">Whole body</tissue>
    </source>
</reference>
<dbReference type="GO" id="GO:0031369">
    <property type="term" value="F:translation initiation factor binding"/>
    <property type="evidence" value="ECO:0007669"/>
    <property type="project" value="InterPro"/>
</dbReference>
<dbReference type="GO" id="GO:0001732">
    <property type="term" value="P:formation of cytoplasmic translation initiation complex"/>
    <property type="evidence" value="ECO:0007669"/>
    <property type="project" value="UniProtKB-UniRule"/>
</dbReference>
<comment type="similarity">
    <text evidence="10 11">Belongs to the eIF-3 subunit B family.</text>
</comment>
<protein>
    <recommendedName>
        <fullName evidence="10 11">Eukaryotic translation initiation factor 3 subunit B</fullName>
        <shortName evidence="10 11">eIF3b</shortName>
    </recommendedName>
    <alternativeName>
        <fullName evidence="10">Eukaryotic translation initiation factor 3 subunit 9</fullName>
    </alternativeName>
</protein>
<evidence type="ECO:0000256" key="8">
    <source>
        <dbReference type="ARBA" id="ARBA00023054"/>
    </source>
</evidence>
<dbReference type="FunFam" id="2.130.10.10:FF:001060">
    <property type="entry name" value="Eukaryotic translation initiation factor 3 subunit B"/>
    <property type="match status" value="1"/>
</dbReference>
<evidence type="ECO:0000256" key="12">
    <source>
        <dbReference type="SAM" id="MobiDB-lite"/>
    </source>
</evidence>
<dbReference type="SMART" id="SM00360">
    <property type="entry name" value="RRM"/>
    <property type="match status" value="1"/>
</dbReference>
<accession>A0AA39FHU5</accession>